<organism evidence="2 3">
    <name type="scientific">Haemonchus contortus</name>
    <name type="common">Barber pole worm</name>
    <dbReference type="NCBI Taxonomy" id="6289"/>
    <lineage>
        <taxon>Eukaryota</taxon>
        <taxon>Metazoa</taxon>
        <taxon>Ecdysozoa</taxon>
        <taxon>Nematoda</taxon>
        <taxon>Chromadorea</taxon>
        <taxon>Rhabditida</taxon>
        <taxon>Rhabditina</taxon>
        <taxon>Rhabditomorpha</taxon>
        <taxon>Strongyloidea</taxon>
        <taxon>Trichostrongylidae</taxon>
        <taxon>Haemonchus</taxon>
    </lineage>
</organism>
<protein>
    <submittedName>
        <fullName evidence="3">CG8661</fullName>
    </submittedName>
</protein>
<dbReference type="PANTHER" id="PTHR36161">
    <property type="entry name" value="PROTEIN CBG06377-RELATED"/>
    <property type="match status" value="1"/>
</dbReference>
<feature type="signal peptide" evidence="1">
    <location>
        <begin position="1"/>
        <end position="21"/>
    </location>
</feature>
<dbReference type="Proteomes" id="UP000025227">
    <property type="component" value="Unplaced"/>
</dbReference>
<evidence type="ECO:0000256" key="1">
    <source>
        <dbReference type="SAM" id="SignalP"/>
    </source>
</evidence>
<feature type="chain" id="PRO_5029683662" evidence="1">
    <location>
        <begin position="22"/>
        <end position="199"/>
    </location>
</feature>
<name>A0A7I4Z2G1_HAECO</name>
<sequence>MNFNLIPVVAATLLGIHLSEAQTPKAKFDSKVIALGVKFYKVEEIAKLTDCIDDSFYNIASMQEIKEKAISCALGNTVATKYITLMNMCSSMDNCLKPEKQTTMKLLDKVTPAGFVVLQEVYNKVIADIKAAKSAGKAKAAVMDIGYTSIAQQVTKPLMEKLCNTLVPIITKLEWNCFLSNIKSLIDFTLYECSKIVKP</sequence>
<keyword evidence="1" id="KW-0732">Signal</keyword>
<evidence type="ECO:0000313" key="2">
    <source>
        <dbReference type="Proteomes" id="UP000025227"/>
    </source>
</evidence>
<dbReference type="OrthoDB" id="5814219at2759"/>
<dbReference type="OMA" id="QTACMNK"/>
<reference evidence="3" key="1">
    <citation type="submission" date="2020-12" db="UniProtKB">
        <authorList>
            <consortium name="WormBaseParasite"/>
        </authorList>
    </citation>
    <scope>IDENTIFICATION</scope>
    <source>
        <strain evidence="3">MHco3</strain>
    </source>
</reference>
<accession>A0A7I4Z2G1</accession>
<dbReference type="AlphaFoldDB" id="A0A7I4Z2G1"/>
<dbReference type="WBParaSite" id="HCON_00164360-00001">
    <property type="protein sequence ID" value="HCON_00164360-00001"/>
    <property type="gene ID" value="HCON_00164360"/>
</dbReference>
<proteinExistence type="predicted"/>
<keyword evidence="2" id="KW-1185">Reference proteome</keyword>
<evidence type="ECO:0000313" key="3">
    <source>
        <dbReference type="WBParaSite" id="HCON_00164360-00001"/>
    </source>
</evidence>